<dbReference type="InterPro" id="IPR019442">
    <property type="entry name" value="THADA/TRM732_DUF2428"/>
</dbReference>
<dbReference type="InterPro" id="IPR016024">
    <property type="entry name" value="ARM-type_fold"/>
</dbReference>
<evidence type="ECO:0000259" key="5">
    <source>
        <dbReference type="Pfam" id="PF10350"/>
    </source>
</evidence>
<feature type="domain" description="DUF2428" evidence="5">
    <location>
        <begin position="304"/>
        <end position="513"/>
    </location>
</feature>
<evidence type="ECO:0000313" key="8">
    <source>
        <dbReference type="EMBL" id="CAB0043642.1"/>
    </source>
</evidence>
<evidence type="ECO:0000256" key="3">
    <source>
        <dbReference type="ARBA" id="ARBA00035698"/>
    </source>
</evidence>
<feature type="compositionally biased region" description="Acidic residues" evidence="4">
    <location>
        <begin position="1406"/>
        <end position="1443"/>
    </location>
</feature>
<feature type="compositionally biased region" description="Acidic residues" evidence="4">
    <location>
        <begin position="1229"/>
        <end position="1256"/>
    </location>
</feature>
<dbReference type="OrthoDB" id="73997at2759"/>
<feature type="region of interest" description="Disordered" evidence="4">
    <location>
        <begin position="1291"/>
        <end position="1451"/>
    </location>
</feature>
<name>A0A6H5J2Q7_9HYME</name>
<proteinExistence type="inferred from homology"/>
<dbReference type="Pfam" id="PF25151">
    <property type="entry name" value="TPR_Trm732_C"/>
    <property type="match status" value="1"/>
</dbReference>
<feature type="domain" description="tRNA (32-2'-O)-methyltransferase regulator THADA-like C-terminal TPR repeats region" evidence="7">
    <location>
        <begin position="517"/>
        <end position="668"/>
    </location>
</feature>
<evidence type="ECO:0000256" key="2">
    <source>
        <dbReference type="ARBA" id="ARBA00022694"/>
    </source>
</evidence>
<feature type="region of interest" description="Disordered" evidence="4">
    <location>
        <begin position="132"/>
        <end position="151"/>
    </location>
</feature>
<dbReference type="Proteomes" id="UP000479190">
    <property type="component" value="Unassembled WGS sequence"/>
</dbReference>
<protein>
    <recommendedName>
        <fullName evidence="3">tRNA (32-2'-O)-methyltransferase regulator THADA</fullName>
    </recommendedName>
</protein>
<dbReference type="InterPro" id="IPR056842">
    <property type="entry name" value="THADA-like_TPR_C"/>
</dbReference>
<dbReference type="SUPFAM" id="SSF48371">
    <property type="entry name" value="ARM repeat"/>
    <property type="match status" value="1"/>
</dbReference>
<keyword evidence="9" id="KW-1185">Reference proteome</keyword>
<organism evidence="8 9">
    <name type="scientific">Trichogramma brassicae</name>
    <dbReference type="NCBI Taxonomy" id="86971"/>
    <lineage>
        <taxon>Eukaryota</taxon>
        <taxon>Metazoa</taxon>
        <taxon>Ecdysozoa</taxon>
        <taxon>Arthropoda</taxon>
        <taxon>Hexapoda</taxon>
        <taxon>Insecta</taxon>
        <taxon>Pterygota</taxon>
        <taxon>Neoptera</taxon>
        <taxon>Endopterygota</taxon>
        <taxon>Hymenoptera</taxon>
        <taxon>Apocrita</taxon>
        <taxon>Proctotrupomorpha</taxon>
        <taxon>Chalcidoidea</taxon>
        <taxon>Trichogrammatidae</taxon>
        <taxon>Trichogramma</taxon>
    </lineage>
</organism>
<keyword evidence="2" id="KW-0819">tRNA processing</keyword>
<dbReference type="GO" id="GO:0030488">
    <property type="term" value="P:tRNA methylation"/>
    <property type="evidence" value="ECO:0007669"/>
    <property type="project" value="TreeGrafter"/>
</dbReference>
<dbReference type="PANTHER" id="PTHR14387:SF7">
    <property type="entry name" value="THYROID ADENOMA-ASSOCIATED PROTEIN"/>
    <property type="match status" value="1"/>
</dbReference>
<evidence type="ECO:0000256" key="4">
    <source>
        <dbReference type="SAM" id="MobiDB-lite"/>
    </source>
</evidence>
<dbReference type="SUPFAM" id="SSF141571">
    <property type="entry name" value="Pentapeptide repeat-like"/>
    <property type="match status" value="1"/>
</dbReference>
<dbReference type="PANTHER" id="PTHR14387">
    <property type="entry name" value="THADA/DEATH RECEPTOR INTERACTING PROTEIN"/>
    <property type="match status" value="1"/>
</dbReference>
<dbReference type="Pfam" id="PF10350">
    <property type="entry name" value="DUF2428"/>
    <property type="match status" value="1"/>
</dbReference>
<dbReference type="InterPro" id="IPR056843">
    <property type="entry name" value="THADA-like_TPR"/>
</dbReference>
<sequence>MPHLPIDDFSQVMAEHRELEAAVLDQLRGWRAEREAGGSSFAGKERDYDDLLKDADQTLSLMMVSCHRDTRLRLLEFVVESKKSTRPYKTKEMDLILLYVTHNLREELPNNGLIEKAIKRLNDSFNGLLRQSKRAQASESPSSPSSSSSSFNEYEILSQEVRDHVGLYEIFIQRLHNVCINNIYHGAVMIRKKNSLKILLMMNTMLNSHVNKWLWTKHKFAVLLDCIKWDNYDAVKNIAYEVVKTSNYINKYFQVLDDKFYIEMRKALTLANRRMPISVTGAAFMLRTLILAEPTEIYFSEDDAIEDVDVVEKNAYLTSKMAENLFQLVRETKHRGAFEVCSVAFERACKRFWQLPASHEQLQRMPKKWLQSVMLDILELSPVDDDREKLCATRRSAGVPFMIQAILTSEMRKGRDEKDLLFHEVMKLLLKIILIGNRVGLDDKKSVVRDEPLFADCSLERVDEPFQDAGQIRTHALFILRALYKHAKLGDLVKDYVELGFFAAFNSYSADNWGEQNAATILFSALMSRAFGVQLTKDHVNVDVKNKMTVDTFMLDFPNLILYMLRELSSASVEPSAKVQSLLLLVTRIYPKKYLPDTYIDQILHKLFELVQRCAWNKSYQTRELAARAAVALMIPEDASVVIPDLFKRIMLQPLSLNAMHGYLLQLIEIFGCREFKIHRKDTRELALDFIDFVNERLLMAIDQEQNEHEVQQRPCYAICHASVKLLRKIYEAASAETREWLVGQSSFLDLVDMSTELLVHKIKPGPHIELFQAEVIRLALAPIEEPAYRLEVVKGRHEDAHAAKFWKQMLEHKNAEVSELAWNHLSVGIKHNGRRFAAMAMGQTMRAILSTEHDSKVLSQVYQQASVIVRLYDALLNKYGFMDESDDEMGVNVPFAGTFCQVVDLSQGNSSFRPSRGYFLLLEVFHRQIAQLNRRSLHEEDALLDRKESIYRYFRENSEPDAPVEFREVVSKLMFDSVLYSELKPIYGNYTDITFHWWTTLLNLLFDEKPSIRENARNVVRRLSPWRDRFYCESLVLEQFFAAFCRKFMPEQPQLAASIMFIWTMKAVPTETTETFEQDQQYTSENHEALEPLLISELCAARIREMKSLRENCILTLEMKNLLIDELDFGSDDEFETLKEYVSLWQLFKYEETPGAFSRMNHHVKPGCPSEHVRRVSFKNLRDALQFAGGWDLDLGAKEPATPPLAYEDARSDGEFVLSSTEVSMDEKENDGDDDNDDDDYHDDDDDDDNDDYRDDDYYNDHDVSPTPSEYSMEDDGSYKDAVAALSDYVDEPIPGPSRDYSIINKSLTNEDDLSGNLDADDDDDDEPMPGPSRDHSIGNESSLNNEDDLSGNLDDDDNNNDDDDDEQMPGPSLDGSIGNESSLINEDDLSGNNLDGDDLSGNNLDEDDLSGNNLDEDDLSGNNLDEDDLSGNNLDGDDDDENGHNSSRSFIDIEQELLLGAEYDLEGGESKSGLSSIPSCENSVEARSPLTNEDSSFRSSRSASL</sequence>
<feature type="compositionally biased region" description="Low complexity" evidence="4">
    <location>
        <begin position="138"/>
        <end position="150"/>
    </location>
</feature>
<evidence type="ECO:0000256" key="1">
    <source>
        <dbReference type="ARBA" id="ARBA00010409"/>
    </source>
</evidence>
<comment type="similarity">
    <text evidence="1">Belongs to the THADA family.</text>
</comment>
<feature type="domain" description="tRNA (32-2'-O)-methyltransferase regulator THADA-like TPR repeats region" evidence="6">
    <location>
        <begin position="55"/>
        <end position="213"/>
    </location>
</feature>
<dbReference type="InterPro" id="IPR051954">
    <property type="entry name" value="tRNA_methyltransferase_THADA"/>
</dbReference>
<accession>A0A6H5J2Q7</accession>
<evidence type="ECO:0000259" key="6">
    <source>
        <dbReference type="Pfam" id="PF25150"/>
    </source>
</evidence>
<dbReference type="Pfam" id="PF25150">
    <property type="entry name" value="TPR_Trm732"/>
    <property type="match status" value="1"/>
</dbReference>
<evidence type="ECO:0000259" key="7">
    <source>
        <dbReference type="Pfam" id="PF25151"/>
    </source>
</evidence>
<gene>
    <name evidence="8" type="ORF">TBRA_LOCUS15230</name>
</gene>
<feature type="compositionally biased region" description="Acidic residues" evidence="4">
    <location>
        <begin position="1311"/>
        <end position="1329"/>
    </location>
</feature>
<reference evidence="8 9" key="1">
    <citation type="submission" date="2020-02" db="EMBL/GenBank/DDBJ databases">
        <authorList>
            <person name="Ferguson B K."/>
        </authorList>
    </citation>
    <scope>NUCLEOTIDE SEQUENCE [LARGE SCALE GENOMIC DNA]</scope>
</reference>
<feature type="compositionally biased region" description="Low complexity" evidence="4">
    <location>
        <begin position="1392"/>
        <end position="1405"/>
    </location>
</feature>
<feature type="region of interest" description="Disordered" evidence="4">
    <location>
        <begin position="1221"/>
        <end position="1277"/>
    </location>
</feature>
<feature type="compositionally biased region" description="Acidic residues" evidence="4">
    <location>
        <begin position="1347"/>
        <end position="1369"/>
    </location>
</feature>
<dbReference type="GO" id="GO:0005829">
    <property type="term" value="C:cytosol"/>
    <property type="evidence" value="ECO:0007669"/>
    <property type="project" value="TreeGrafter"/>
</dbReference>
<evidence type="ECO:0000313" key="9">
    <source>
        <dbReference type="Proteomes" id="UP000479190"/>
    </source>
</evidence>
<feature type="region of interest" description="Disordered" evidence="4">
    <location>
        <begin position="1464"/>
        <end position="1507"/>
    </location>
</feature>
<dbReference type="EMBL" id="CADCXV010001338">
    <property type="protein sequence ID" value="CAB0043642.1"/>
    <property type="molecule type" value="Genomic_DNA"/>
</dbReference>